<dbReference type="HOGENOM" id="CLU_045011_19_2_6"/>
<dbReference type="InterPro" id="IPR041492">
    <property type="entry name" value="HAD_2"/>
</dbReference>
<dbReference type="InterPro" id="IPR036412">
    <property type="entry name" value="HAD-like_sf"/>
</dbReference>
<evidence type="ECO:0000256" key="1">
    <source>
        <dbReference type="ARBA" id="ARBA00000830"/>
    </source>
</evidence>
<accession>H8L5Q1</accession>
<dbReference type="AlphaFoldDB" id="H8L5Q1"/>
<dbReference type="eggNOG" id="COG0546">
    <property type="taxonomic scope" value="Bacteria"/>
</dbReference>
<dbReference type="STRING" id="767434.Fraau_2337"/>
<sequence length="230" mass="25249">MTASPSAPATILLFDFDGTLVDSTPAVKAALEAACLALRAPMPDPEVLDAAIARGVLMGDLVRLIRPDADDIEVKRWLEAYREAYRRIGLDHSSLFPGAEALLDDLRQQGYRMAIVSNKSEPSIHVALQHFGLMPYFEHVWGEQPDMPGKPSPDLFHHKIRPAYPQATPADFLMIGDTIADRDFAAASQIRFGLVEYGYGEVALRDDSTSFKIHALSELPRHVEAASLPG</sequence>
<evidence type="ECO:0000313" key="5">
    <source>
        <dbReference type="EMBL" id="AFC86705.1"/>
    </source>
</evidence>
<protein>
    <recommendedName>
        <fullName evidence="4">phosphoglycolate phosphatase</fullName>
        <ecNumber evidence="4">3.1.3.18</ecNumber>
    </recommendedName>
</protein>
<dbReference type="SFLD" id="SFLDS00003">
    <property type="entry name" value="Haloacid_Dehalogenase"/>
    <property type="match status" value="1"/>
</dbReference>
<comment type="pathway">
    <text evidence="2">Organic acid metabolism; glycolate biosynthesis; glycolate from 2-phosphoglycolate: step 1/1.</text>
</comment>
<keyword evidence="6" id="KW-1185">Reference proteome</keyword>
<dbReference type="InterPro" id="IPR050155">
    <property type="entry name" value="HAD-like_hydrolase_sf"/>
</dbReference>
<dbReference type="PANTHER" id="PTHR43434">
    <property type="entry name" value="PHOSPHOGLYCOLATE PHOSPHATASE"/>
    <property type="match status" value="1"/>
</dbReference>
<dbReference type="NCBIfam" id="TIGR01549">
    <property type="entry name" value="HAD-SF-IA-v1"/>
    <property type="match status" value="1"/>
</dbReference>
<dbReference type="InterPro" id="IPR023214">
    <property type="entry name" value="HAD_sf"/>
</dbReference>
<dbReference type="Gene3D" id="3.40.50.1000">
    <property type="entry name" value="HAD superfamily/HAD-like"/>
    <property type="match status" value="1"/>
</dbReference>
<dbReference type="EMBL" id="CP003350">
    <property type="protein sequence ID" value="AFC86705.1"/>
    <property type="molecule type" value="Genomic_DNA"/>
</dbReference>
<reference evidence="5" key="1">
    <citation type="submission" date="2012-02" db="EMBL/GenBank/DDBJ databases">
        <title>The complete genome of Frateuria aurantia DSM 6220.</title>
        <authorList>
            <consortium name="US DOE Joint Genome Institute (JGI-PGF)"/>
            <person name="Lucas S."/>
            <person name="Copeland A."/>
            <person name="Lapidus A."/>
            <person name="Glavina del Rio T."/>
            <person name="Dalin E."/>
            <person name="Tice H."/>
            <person name="Bruce D."/>
            <person name="Goodwin L."/>
            <person name="Pitluck S."/>
            <person name="Peters L."/>
            <person name="Ovchinnikova G."/>
            <person name="Teshima H."/>
            <person name="Kyrpides N."/>
            <person name="Mavromatis K."/>
            <person name="Ivanova N."/>
            <person name="Brettin T."/>
            <person name="Detter J.C."/>
            <person name="Han C."/>
            <person name="Larimer F."/>
            <person name="Land M."/>
            <person name="Hauser L."/>
            <person name="Markowitz V."/>
            <person name="Cheng J.-F."/>
            <person name="Hugenholtz P."/>
            <person name="Woyke T."/>
            <person name="Wu D."/>
            <person name="Brambilla E."/>
            <person name="Klenk H.-P."/>
            <person name="Eisen J.A."/>
        </authorList>
    </citation>
    <scope>NUCLEOTIDE SEQUENCE</scope>
    <source>
        <strain evidence="5">DSM 6220</strain>
    </source>
</reference>
<evidence type="ECO:0000256" key="3">
    <source>
        <dbReference type="ARBA" id="ARBA00006171"/>
    </source>
</evidence>
<dbReference type="PANTHER" id="PTHR43434:SF1">
    <property type="entry name" value="PHOSPHOGLYCOLATE PHOSPHATASE"/>
    <property type="match status" value="1"/>
</dbReference>
<dbReference type="SUPFAM" id="SSF56784">
    <property type="entry name" value="HAD-like"/>
    <property type="match status" value="1"/>
</dbReference>
<dbReference type="SFLD" id="SFLDG01129">
    <property type="entry name" value="C1.5:_HAD__Beta-PGM__Phosphata"/>
    <property type="match status" value="1"/>
</dbReference>
<proteinExistence type="inferred from homology"/>
<evidence type="ECO:0000313" key="6">
    <source>
        <dbReference type="Proteomes" id="UP000005234"/>
    </source>
</evidence>
<dbReference type="Gene3D" id="1.10.150.240">
    <property type="entry name" value="Putative phosphatase, domain 2"/>
    <property type="match status" value="1"/>
</dbReference>
<organism evidence="5 6">
    <name type="scientific">Frateuria aurantia (strain ATCC 33424 / DSM 6220 / KCTC 2777 / LMG 1558 / NBRC 3245 / NCIMB 13370)</name>
    <name type="common">Acetobacter aurantius</name>
    <dbReference type="NCBI Taxonomy" id="767434"/>
    <lineage>
        <taxon>Bacteria</taxon>
        <taxon>Pseudomonadati</taxon>
        <taxon>Pseudomonadota</taxon>
        <taxon>Gammaproteobacteria</taxon>
        <taxon>Lysobacterales</taxon>
        <taxon>Rhodanobacteraceae</taxon>
        <taxon>Frateuria</taxon>
    </lineage>
</organism>
<dbReference type="InterPro" id="IPR006439">
    <property type="entry name" value="HAD-SF_hydro_IA"/>
</dbReference>
<dbReference type="OrthoDB" id="9776368at2"/>
<comment type="catalytic activity">
    <reaction evidence="1">
        <text>2-phosphoglycolate + H2O = glycolate + phosphate</text>
        <dbReference type="Rhea" id="RHEA:14369"/>
        <dbReference type="ChEBI" id="CHEBI:15377"/>
        <dbReference type="ChEBI" id="CHEBI:29805"/>
        <dbReference type="ChEBI" id="CHEBI:43474"/>
        <dbReference type="ChEBI" id="CHEBI:58033"/>
        <dbReference type="EC" id="3.1.3.18"/>
    </reaction>
</comment>
<dbReference type="GO" id="GO:0008967">
    <property type="term" value="F:phosphoglycolate phosphatase activity"/>
    <property type="evidence" value="ECO:0007669"/>
    <property type="project" value="UniProtKB-EC"/>
</dbReference>
<evidence type="ECO:0000256" key="2">
    <source>
        <dbReference type="ARBA" id="ARBA00004818"/>
    </source>
</evidence>
<comment type="similarity">
    <text evidence="3">Belongs to the HAD-like hydrolase superfamily. CbbY/CbbZ/Gph/YieH family.</text>
</comment>
<dbReference type="GO" id="GO:0006281">
    <property type="term" value="P:DNA repair"/>
    <property type="evidence" value="ECO:0007669"/>
    <property type="project" value="TreeGrafter"/>
</dbReference>
<name>H8L5Q1_FRAAD</name>
<dbReference type="KEGG" id="fau:Fraau_2337"/>
<dbReference type="Proteomes" id="UP000005234">
    <property type="component" value="Chromosome"/>
</dbReference>
<dbReference type="RefSeq" id="WP_014403708.1">
    <property type="nucleotide sequence ID" value="NC_017033.1"/>
</dbReference>
<evidence type="ECO:0000256" key="4">
    <source>
        <dbReference type="ARBA" id="ARBA00013078"/>
    </source>
</evidence>
<dbReference type="Pfam" id="PF13419">
    <property type="entry name" value="HAD_2"/>
    <property type="match status" value="1"/>
</dbReference>
<dbReference type="EC" id="3.1.3.18" evidence="4"/>
<gene>
    <name evidence="5" type="ordered locus">Fraau_2337</name>
</gene>
<dbReference type="InterPro" id="IPR023198">
    <property type="entry name" value="PGP-like_dom2"/>
</dbReference>